<dbReference type="AlphaFoldDB" id="A0AA47M3Z3"/>
<evidence type="ECO:0000313" key="2">
    <source>
        <dbReference type="EMBL" id="KAK0133127.1"/>
    </source>
</evidence>
<dbReference type="Proteomes" id="UP001174136">
    <property type="component" value="Unassembled WGS sequence"/>
</dbReference>
<feature type="region of interest" description="Disordered" evidence="1">
    <location>
        <begin position="51"/>
        <end position="91"/>
    </location>
</feature>
<name>A0AA47M3Z3_MERPO</name>
<sequence>MQADLRKQLKFPEEITHTSLSGGRANLLTVATGGKKRRPAPLGVHMSHGMREETTAVRDVTQRLPRVRVPQSGDPDASRRQSSSKSRLWSGPDIAATRVKILCFLHCKQRSKCPTPPLPVCVPSSP</sequence>
<keyword evidence="3" id="KW-1185">Reference proteome</keyword>
<evidence type="ECO:0000256" key="1">
    <source>
        <dbReference type="SAM" id="MobiDB-lite"/>
    </source>
</evidence>
<protein>
    <submittedName>
        <fullName evidence="2">Uncharacterized protein</fullName>
    </submittedName>
</protein>
<gene>
    <name evidence="2" type="ORF">N1851_031498</name>
</gene>
<dbReference type="EMBL" id="JAOPHQ010006015">
    <property type="protein sequence ID" value="KAK0133127.1"/>
    <property type="molecule type" value="Genomic_DNA"/>
</dbReference>
<proteinExistence type="predicted"/>
<comment type="caution">
    <text evidence="2">The sequence shown here is derived from an EMBL/GenBank/DDBJ whole genome shotgun (WGS) entry which is preliminary data.</text>
</comment>
<organism evidence="2 3">
    <name type="scientific">Merluccius polli</name>
    <name type="common">Benguela hake</name>
    <name type="synonym">Merluccius cadenati</name>
    <dbReference type="NCBI Taxonomy" id="89951"/>
    <lineage>
        <taxon>Eukaryota</taxon>
        <taxon>Metazoa</taxon>
        <taxon>Chordata</taxon>
        <taxon>Craniata</taxon>
        <taxon>Vertebrata</taxon>
        <taxon>Euteleostomi</taxon>
        <taxon>Actinopterygii</taxon>
        <taxon>Neopterygii</taxon>
        <taxon>Teleostei</taxon>
        <taxon>Neoteleostei</taxon>
        <taxon>Acanthomorphata</taxon>
        <taxon>Zeiogadaria</taxon>
        <taxon>Gadariae</taxon>
        <taxon>Gadiformes</taxon>
        <taxon>Gadoidei</taxon>
        <taxon>Merlucciidae</taxon>
        <taxon>Merluccius</taxon>
    </lineage>
</organism>
<evidence type="ECO:0000313" key="3">
    <source>
        <dbReference type="Proteomes" id="UP001174136"/>
    </source>
</evidence>
<accession>A0AA47M3Z3</accession>
<reference evidence="2" key="1">
    <citation type="journal article" date="2023" name="Front. Mar. Sci.">
        <title>A new Merluccius polli reference genome to investigate the effects of global change in West African waters.</title>
        <authorList>
            <person name="Mateo J.L."/>
            <person name="Blanco-Fernandez C."/>
            <person name="Garcia-Vazquez E."/>
            <person name="Machado-Schiaffino G."/>
        </authorList>
    </citation>
    <scope>NUCLEOTIDE SEQUENCE</scope>
    <source>
        <strain evidence="2">C29</strain>
        <tissue evidence="2">Fin</tissue>
    </source>
</reference>